<protein>
    <submittedName>
        <fullName evidence="3">SDR family oxidoreductase</fullName>
    </submittedName>
</protein>
<dbReference type="InterPro" id="IPR036291">
    <property type="entry name" value="NAD(P)-bd_dom_sf"/>
</dbReference>
<dbReference type="CDD" id="cd05233">
    <property type="entry name" value="SDR_c"/>
    <property type="match status" value="1"/>
</dbReference>
<dbReference type="SUPFAM" id="SSF51735">
    <property type="entry name" value="NAD(P)-binding Rossmann-fold domains"/>
    <property type="match status" value="1"/>
</dbReference>
<evidence type="ECO:0000313" key="4">
    <source>
        <dbReference type="Proteomes" id="UP000610594"/>
    </source>
</evidence>
<dbReference type="PRINTS" id="PR00080">
    <property type="entry name" value="SDRFAMILY"/>
</dbReference>
<comment type="caution">
    <text evidence="3">The sequence shown here is derived from an EMBL/GenBank/DDBJ whole genome shotgun (WGS) entry which is preliminary data.</text>
</comment>
<comment type="similarity">
    <text evidence="1">Belongs to the short-chain dehydrogenases/reductases (SDR) family.</text>
</comment>
<keyword evidence="4" id="KW-1185">Reference proteome</keyword>
<name>A0ABX0N2V3_9BURK</name>
<dbReference type="Proteomes" id="UP000610594">
    <property type="component" value="Unassembled WGS sequence"/>
</dbReference>
<dbReference type="PROSITE" id="PS00061">
    <property type="entry name" value="ADH_SHORT"/>
    <property type="match status" value="1"/>
</dbReference>
<proteinExistence type="inferred from homology"/>
<dbReference type="Gene3D" id="3.40.50.720">
    <property type="entry name" value="NAD(P)-binding Rossmann-like Domain"/>
    <property type="match status" value="1"/>
</dbReference>
<gene>
    <name evidence="3" type="ORF">F1735_29510</name>
</gene>
<organism evidence="3 4">
    <name type="scientific">Massilia genomosp. 1</name>
    <dbReference type="NCBI Taxonomy" id="2609280"/>
    <lineage>
        <taxon>Bacteria</taxon>
        <taxon>Pseudomonadati</taxon>
        <taxon>Pseudomonadota</taxon>
        <taxon>Betaproteobacteria</taxon>
        <taxon>Burkholderiales</taxon>
        <taxon>Oxalobacteraceae</taxon>
        <taxon>Telluria group</taxon>
        <taxon>Massilia</taxon>
    </lineage>
</organism>
<dbReference type="InterPro" id="IPR002347">
    <property type="entry name" value="SDR_fam"/>
</dbReference>
<dbReference type="PRINTS" id="PR00081">
    <property type="entry name" value="GDHRDH"/>
</dbReference>
<dbReference type="InterPro" id="IPR020904">
    <property type="entry name" value="Sc_DH/Rdtase_CS"/>
</dbReference>
<dbReference type="EMBL" id="WHJF01000131">
    <property type="protein sequence ID" value="NHZ66380.1"/>
    <property type="molecule type" value="Genomic_DNA"/>
</dbReference>
<evidence type="ECO:0000256" key="1">
    <source>
        <dbReference type="ARBA" id="ARBA00006484"/>
    </source>
</evidence>
<dbReference type="Pfam" id="PF13561">
    <property type="entry name" value="adh_short_C2"/>
    <property type="match status" value="1"/>
</dbReference>
<accession>A0ABX0N2V3</accession>
<keyword evidence="2" id="KW-0560">Oxidoreductase</keyword>
<reference evidence="3 4" key="1">
    <citation type="submission" date="2019-10" db="EMBL/GenBank/DDBJ databases">
        <title>Taxonomy of Antarctic Massilia spp.: description of Massilia rubra sp. nov., Massilia aquatica sp. nov., Massilia mucilaginosa sp. nov., Massilia frigida sp. nov. isolated from streams, lakes and regoliths.</title>
        <authorList>
            <person name="Holochova P."/>
            <person name="Sedlacek I."/>
            <person name="Kralova S."/>
            <person name="Maslanova I."/>
            <person name="Busse H.-J."/>
            <person name="Stankova E."/>
            <person name="Vrbovska V."/>
            <person name="Kovarovic V."/>
            <person name="Bartak M."/>
            <person name="Svec P."/>
            <person name="Pantucek R."/>
        </authorList>
    </citation>
    <scope>NUCLEOTIDE SEQUENCE [LARGE SCALE GENOMIC DNA]</scope>
    <source>
        <strain evidence="3 4">CCM 8694</strain>
    </source>
</reference>
<evidence type="ECO:0000256" key="2">
    <source>
        <dbReference type="ARBA" id="ARBA00023002"/>
    </source>
</evidence>
<dbReference type="PANTHER" id="PTHR43639:SF1">
    <property type="entry name" value="SHORT-CHAIN DEHYDROGENASE_REDUCTASE FAMILY PROTEIN"/>
    <property type="match status" value="1"/>
</dbReference>
<evidence type="ECO:0000313" key="3">
    <source>
        <dbReference type="EMBL" id="NHZ66380.1"/>
    </source>
</evidence>
<dbReference type="PANTHER" id="PTHR43639">
    <property type="entry name" value="OXIDOREDUCTASE, SHORT-CHAIN DEHYDROGENASE/REDUCTASE FAMILY (AFU_ORTHOLOGUE AFUA_5G02870)"/>
    <property type="match status" value="1"/>
</dbReference>
<sequence length="260" mass="27561">MKAGTLMEFANYPSLAGKAVFVTGGGSGIGADIVAAFARQGARVAFADRDIASSTELVDGLAGAVAHTPYFIGCDLSDIDALRASVKAAGEQLGDFDVLVNNTANDERHDFLHVTPEYFDAKMAINLKVAFFAAQAVIEGMQRRGGGAIINLGSTGWKNKVAGYPVYATAKSAVNGLTRSLAREYGKRGIRVNTLTPGWVMTPRQLDKWVDPAGERAMDDKQCLPGRIVGADVASMALFLGAHDSRMITAQEFVVDAGWT</sequence>